<evidence type="ECO:0000256" key="3">
    <source>
        <dbReference type="PROSITE-ProRule" id="PRU00433"/>
    </source>
</evidence>
<feature type="domain" description="Cytochrome c" evidence="4">
    <location>
        <begin position="25"/>
        <end position="126"/>
    </location>
</feature>
<dbReference type="EMBL" id="DSMR01000005">
    <property type="protein sequence ID" value="HET46557.1"/>
    <property type="molecule type" value="Genomic_DNA"/>
</dbReference>
<dbReference type="Pfam" id="PF07635">
    <property type="entry name" value="PSCyt1"/>
    <property type="match status" value="1"/>
</dbReference>
<name>A0A7C2SP66_9BACT</name>
<dbReference type="PROSITE" id="PS51007">
    <property type="entry name" value="CYTC"/>
    <property type="match status" value="1"/>
</dbReference>
<dbReference type="PANTHER" id="PTHR35889">
    <property type="entry name" value="CYCLOINULO-OLIGOSACCHARIDE FRUCTANOTRANSFERASE-RELATED"/>
    <property type="match status" value="1"/>
</dbReference>
<protein>
    <recommendedName>
        <fullName evidence="4">Cytochrome c domain-containing protein</fullName>
    </recommendedName>
</protein>
<reference evidence="5" key="1">
    <citation type="journal article" date="2020" name="mSystems">
        <title>Genome- and Community-Level Interaction Insights into Carbon Utilization and Element Cycling Functions of Hydrothermarchaeota in Hydrothermal Sediment.</title>
        <authorList>
            <person name="Zhou Z."/>
            <person name="Liu Y."/>
            <person name="Xu W."/>
            <person name="Pan J."/>
            <person name="Luo Z.H."/>
            <person name="Li M."/>
        </authorList>
    </citation>
    <scope>NUCLEOTIDE SEQUENCE [LARGE SCALE GENOMIC DNA]</scope>
    <source>
        <strain evidence="5">SpSt-299</strain>
    </source>
</reference>
<proteinExistence type="predicted"/>
<dbReference type="GO" id="GO:0020037">
    <property type="term" value="F:heme binding"/>
    <property type="evidence" value="ECO:0007669"/>
    <property type="project" value="InterPro"/>
</dbReference>
<organism evidence="5">
    <name type="scientific">Thermoanaerobaculum aquaticum</name>
    <dbReference type="NCBI Taxonomy" id="1312852"/>
    <lineage>
        <taxon>Bacteria</taxon>
        <taxon>Pseudomonadati</taxon>
        <taxon>Acidobacteriota</taxon>
        <taxon>Thermoanaerobaculia</taxon>
        <taxon>Thermoanaerobaculales</taxon>
        <taxon>Thermoanaerobaculaceae</taxon>
        <taxon>Thermoanaerobaculum</taxon>
    </lineage>
</organism>
<sequence>MMRVGALAFIGVLGTALAFSQVPRSYKADVEPIFVKECGDCHSSDRPKKGLDLSADKGYANLVGKKSQEVPELLLVAPGDPQNSYLWHKLQHTAKEGKGMPRGIFSSRKLAEQDLQVIREWIEQGAKP</sequence>
<dbReference type="GO" id="GO:0046872">
    <property type="term" value="F:metal ion binding"/>
    <property type="evidence" value="ECO:0007669"/>
    <property type="project" value="UniProtKB-KW"/>
</dbReference>
<gene>
    <name evidence="5" type="ORF">ENQ31_00090</name>
</gene>
<dbReference type="GO" id="GO:0009055">
    <property type="term" value="F:electron transfer activity"/>
    <property type="evidence" value="ECO:0007669"/>
    <property type="project" value="InterPro"/>
</dbReference>
<evidence type="ECO:0000313" key="5">
    <source>
        <dbReference type="EMBL" id="HET46557.1"/>
    </source>
</evidence>
<comment type="caution">
    <text evidence="5">The sequence shown here is derived from an EMBL/GenBank/DDBJ whole genome shotgun (WGS) entry which is preliminary data.</text>
</comment>
<evidence type="ECO:0000256" key="1">
    <source>
        <dbReference type="ARBA" id="ARBA00022723"/>
    </source>
</evidence>
<dbReference type="InterPro" id="IPR011429">
    <property type="entry name" value="Cyt_c_Planctomycete-type"/>
</dbReference>
<accession>A0A7C2SP66</accession>
<keyword evidence="2 3" id="KW-0408">Iron</keyword>
<dbReference type="InterPro" id="IPR009056">
    <property type="entry name" value="Cyt_c-like_dom"/>
</dbReference>
<dbReference type="AlphaFoldDB" id="A0A7C2SP66"/>
<evidence type="ECO:0000259" key="4">
    <source>
        <dbReference type="PROSITE" id="PS51007"/>
    </source>
</evidence>
<dbReference type="PANTHER" id="PTHR35889:SF3">
    <property type="entry name" value="F-BOX DOMAIN-CONTAINING PROTEIN"/>
    <property type="match status" value="1"/>
</dbReference>
<evidence type="ECO:0000256" key="2">
    <source>
        <dbReference type="ARBA" id="ARBA00023004"/>
    </source>
</evidence>
<keyword evidence="1 3" id="KW-0479">Metal-binding</keyword>
<keyword evidence="3" id="KW-0349">Heme</keyword>